<keyword evidence="2" id="KW-0167">Capsid protein</keyword>
<dbReference type="RefSeq" id="WP_212690770.1">
    <property type="nucleotide sequence ID" value="NZ_CP058561.1"/>
</dbReference>
<dbReference type="EMBL" id="CP058561">
    <property type="protein sequence ID" value="QUH30625.1"/>
    <property type="molecule type" value="Genomic_DNA"/>
</dbReference>
<dbReference type="PANTHER" id="PTHR39179">
    <property type="entry name" value="SPORE COAT PROTEIN I"/>
    <property type="match status" value="1"/>
</dbReference>
<dbReference type="Pfam" id="PF01636">
    <property type="entry name" value="APH"/>
    <property type="match status" value="1"/>
</dbReference>
<sequence length="341" mass="39674">MPSEDLSKVLDNYNIEVLNIKNENYKVKKGVWWIQTPTGYKILKKNSIPKERLNFIVAAIEYLCSRGINMPKIIESKKGEKFIEADGANYLLNEAIPGKAPSSKTTEGLEKIIKELARFHAASVGFQPPSDCKPNILLGTWYDKSSKKMNKLNEYYEQEKNKSTHSEFGNMILKEFPNFHKKMETALNKDSMSLYNRWVAEIQKTTCLVHQDFIDGNLIMTDKGKIYVLDPDSLAIEVPTKDIRKFLNKIMKKRGSWDMKLTIDILKWYQEVNPLEPWQWQVLKSTVMYPHLFAGIMSKYYQKREASWSESKYVSKLKNIIDIENSKEYIIDNFEQIIASL</sequence>
<name>A0A8J8SDL5_9FIRM</name>
<dbReference type="NCBIfam" id="TIGR02906">
    <property type="entry name" value="spore_CotS"/>
    <property type="match status" value="1"/>
</dbReference>
<dbReference type="PANTHER" id="PTHR39179:SF1">
    <property type="entry name" value="SPORE COAT PROTEIN I"/>
    <property type="match status" value="1"/>
</dbReference>
<dbReference type="KEGG" id="vgu:HYG85_17575"/>
<organism evidence="2 3">
    <name type="scientific">Vallitalea guaymasensis</name>
    <dbReference type="NCBI Taxonomy" id="1185412"/>
    <lineage>
        <taxon>Bacteria</taxon>
        <taxon>Bacillati</taxon>
        <taxon>Bacillota</taxon>
        <taxon>Clostridia</taxon>
        <taxon>Lachnospirales</taxon>
        <taxon>Vallitaleaceae</taxon>
        <taxon>Vallitalea</taxon>
    </lineage>
</organism>
<evidence type="ECO:0000313" key="2">
    <source>
        <dbReference type="EMBL" id="QUH30625.1"/>
    </source>
</evidence>
<dbReference type="InterPro" id="IPR014255">
    <property type="entry name" value="Spore_coat_CotS"/>
</dbReference>
<proteinExistence type="predicted"/>
<dbReference type="InterPro" id="IPR047175">
    <property type="entry name" value="CotS-like"/>
</dbReference>
<feature type="domain" description="Aminoglycoside phosphotransferase" evidence="1">
    <location>
        <begin position="31"/>
        <end position="251"/>
    </location>
</feature>
<keyword evidence="2" id="KW-0946">Virion</keyword>
<protein>
    <submittedName>
        <fullName evidence="2">CotS family spore coat protein</fullName>
    </submittedName>
</protein>
<dbReference type="InterPro" id="IPR002575">
    <property type="entry name" value="Aminoglycoside_PTrfase"/>
</dbReference>
<dbReference type="Gene3D" id="3.90.1200.10">
    <property type="match status" value="1"/>
</dbReference>
<keyword evidence="3" id="KW-1185">Reference proteome</keyword>
<dbReference type="AlphaFoldDB" id="A0A8J8SDL5"/>
<dbReference type="GO" id="GO:0042601">
    <property type="term" value="C:endospore-forming forespore"/>
    <property type="evidence" value="ECO:0007669"/>
    <property type="project" value="TreeGrafter"/>
</dbReference>
<dbReference type="Proteomes" id="UP000677305">
    <property type="component" value="Chromosome"/>
</dbReference>
<evidence type="ECO:0000313" key="3">
    <source>
        <dbReference type="Proteomes" id="UP000677305"/>
    </source>
</evidence>
<dbReference type="Gene3D" id="3.30.200.20">
    <property type="entry name" value="Phosphorylase Kinase, domain 1"/>
    <property type="match status" value="1"/>
</dbReference>
<reference evidence="2 3" key="1">
    <citation type="submission" date="2020-07" db="EMBL/GenBank/DDBJ databases">
        <title>Vallitalea guaymasensis genome.</title>
        <authorList>
            <person name="Postec A."/>
        </authorList>
    </citation>
    <scope>NUCLEOTIDE SEQUENCE [LARGE SCALE GENOMIC DNA]</scope>
    <source>
        <strain evidence="2 3">Ra1766G1</strain>
    </source>
</reference>
<accession>A0A8J8SDL5</accession>
<dbReference type="InterPro" id="IPR011009">
    <property type="entry name" value="Kinase-like_dom_sf"/>
</dbReference>
<dbReference type="SUPFAM" id="SSF56112">
    <property type="entry name" value="Protein kinase-like (PK-like)"/>
    <property type="match status" value="1"/>
</dbReference>
<gene>
    <name evidence="2" type="ORF">HYG85_17575</name>
</gene>
<evidence type="ECO:0000259" key="1">
    <source>
        <dbReference type="Pfam" id="PF01636"/>
    </source>
</evidence>